<dbReference type="InterPro" id="IPR013783">
    <property type="entry name" value="Ig-like_fold"/>
</dbReference>
<feature type="signal peptide" evidence="3">
    <location>
        <begin position="1"/>
        <end position="22"/>
    </location>
</feature>
<sequence>MAASKFFLSLMIFLTSHGKSRAQNFNIVEPFPDNLYPIEFQAAMVTCVAFDSAGLQTPEKILFVRKNQFAEYTELKSNDNLELTNRTELVVVGEGADATNTIKLFVTLHIRNVTLADDSQYGALGRYECHAYAVNATVSQKHGFSVNVIRQFEIPKVSVSESRTVEHNSSVVIMCNLTEDTISRQRTPLKRISWYKNGELLQSVRNPDPQVPKDFLSPLDLQSVTVKDGGTYECLVEVLLRKVKNYNISKTTELRIAPWFTQPEEDIEFKKFKEETAQFICAAQGNPLEVEWKVHREGEDTVQACISK</sequence>
<dbReference type="Gene3D" id="2.60.40.10">
    <property type="entry name" value="Immunoglobulins"/>
    <property type="match status" value="1"/>
</dbReference>
<dbReference type="Pfam" id="PF13927">
    <property type="entry name" value="Ig_3"/>
    <property type="match status" value="1"/>
</dbReference>
<reference evidence="5" key="2">
    <citation type="journal article" date="2023" name="Science">
        <title>Genomic signatures of disease resistance in endangered staghorn corals.</title>
        <authorList>
            <person name="Vollmer S.V."/>
            <person name="Selwyn J.D."/>
            <person name="Despard B.A."/>
            <person name="Roesel C.L."/>
        </authorList>
    </citation>
    <scope>NUCLEOTIDE SEQUENCE</scope>
    <source>
        <strain evidence="5">K2</strain>
    </source>
</reference>
<dbReference type="GO" id="GO:0005886">
    <property type="term" value="C:plasma membrane"/>
    <property type="evidence" value="ECO:0007669"/>
    <property type="project" value="TreeGrafter"/>
</dbReference>
<keyword evidence="1 3" id="KW-0732">Signal</keyword>
<keyword evidence="6" id="KW-1185">Reference proteome</keyword>
<reference evidence="5" key="1">
    <citation type="journal article" date="2023" name="G3 (Bethesda)">
        <title>Whole genome assembly and annotation of the endangered Caribbean coral Acropora cervicornis.</title>
        <authorList>
            <person name="Selwyn J.D."/>
            <person name="Vollmer S.V."/>
        </authorList>
    </citation>
    <scope>NUCLEOTIDE SEQUENCE</scope>
    <source>
        <strain evidence="5">K2</strain>
    </source>
</reference>
<comment type="caution">
    <text evidence="5">The sequence shown here is derived from an EMBL/GenBank/DDBJ whole genome shotgun (WGS) entry which is preliminary data.</text>
</comment>
<dbReference type="SMART" id="SM00409">
    <property type="entry name" value="IG"/>
    <property type="match status" value="2"/>
</dbReference>
<dbReference type="Proteomes" id="UP001249851">
    <property type="component" value="Unassembled WGS sequence"/>
</dbReference>
<dbReference type="PROSITE" id="PS50835">
    <property type="entry name" value="IG_LIKE"/>
    <property type="match status" value="1"/>
</dbReference>
<feature type="domain" description="Ig-like" evidence="4">
    <location>
        <begin position="155"/>
        <end position="255"/>
    </location>
</feature>
<proteinExistence type="predicted"/>
<dbReference type="PANTHER" id="PTHR45080">
    <property type="entry name" value="CONTACTIN 5"/>
    <property type="match status" value="1"/>
</dbReference>
<evidence type="ECO:0000256" key="2">
    <source>
        <dbReference type="ARBA" id="ARBA00023157"/>
    </source>
</evidence>
<dbReference type="PANTHER" id="PTHR45080:SF8">
    <property type="entry name" value="IG-LIKE DOMAIN-CONTAINING PROTEIN"/>
    <property type="match status" value="1"/>
</dbReference>
<dbReference type="InterPro" id="IPR003599">
    <property type="entry name" value="Ig_sub"/>
</dbReference>
<name>A0AAD9UW98_ACRCE</name>
<evidence type="ECO:0000313" key="6">
    <source>
        <dbReference type="Proteomes" id="UP001249851"/>
    </source>
</evidence>
<dbReference type="AlphaFoldDB" id="A0AAD9UW98"/>
<evidence type="ECO:0000259" key="4">
    <source>
        <dbReference type="PROSITE" id="PS50835"/>
    </source>
</evidence>
<evidence type="ECO:0000256" key="3">
    <source>
        <dbReference type="SAM" id="SignalP"/>
    </source>
</evidence>
<feature type="chain" id="PRO_5042255627" description="Ig-like domain-containing protein" evidence="3">
    <location>
        <begin position="23"/>
        <end position="308"/>
    </location>
</feature>
<dbReference type="InterPro" id="IPR036179">
    <property type="entry name" value="Ig-like_dom_sf"/>
</dbReference>
<accession>A0AAD9UW98</accession>
<dbReference type="SUPFAM" id="SSF48726">
    <property type="entry name" value="Immunoglobulin"/>
    <property type="match status" value="1"/>
</dbReference>
<organism evidence="5 6">
    <name type="scientific">Acropora cervicornis</name>
    <name type="common">Staghorn coral</name>
    <dbReference type="NCBI Taxonomy" id="6130"/>
    <lineage>
        <taxon>Eukaryota</taxon>
        <taxon>Metazoa</taxon>
        <taxon>Cnidaria</taxon>
        <taxon>Anthozoa</taxon>
        <taxon>Hexacorallia</taxon>
        <taxon>Scleractinia</taxon>
        <taxon>Astrocoeniina</taxon>
        <taxon>Acroporidae</taxon>
        <taxon>Acropora</taxon>
    </lineage>
</organism>
<dbReference type="InterPro" id="IPR050958">
    <property type="entry name" value="Cell_Adh-Cytoskel_Orgn"/>
</dbReference>
<keyword evidence="2" id="KW-1015">Disulfide bond</keyword>
<dbReference type="EMBL" id="JARQWQ010000092">
    <property type="protein sequence ID" value="KAK2551930.1"/>
    <property type="molecule type" value="Genomic_DNA"/>
</dbReference>
<dbReference type="InterPro" id="IPR007110">
    <property type="entry name" value="Ig-like_dom"/>
</dbReference>
<dbReference type="CDD" id="cd00096">
    <property type="entry name" value="Ig"/>
    <property type="match status" value="1"/>
</dbReference>
<protein>
    <recommendedName>
        <fullName evidence="4">Ig-like domain-containing protein</fullName>
    </recommendedName>
</protein>
<evidence type="ECO:0000313" key="5">
    <source>
        <dbReference type="EMBL" id="KAK2551930.1"/>
    </source>
</evidence>
<evidence type="ECO:0000256" key="1">
    <source>
        <dbReference type="ARBA" id="ARBA00022729"/>
    </source>
</evidence>
<gene>
    <name evidence="5" type="ORF">P5673_027179</name>
</gene>
<dbReference type="GO" id="GO:0007156">
    <property type="term" value="P:homophilic cell adhesion via plasma membrane adhesion molecules"/>
    <property type="evidence" value="ECO:0007669"/>
    <property type="project" value="TreeGrafter"/>
</dbReference>